<proteinExistence type="predicted"/>
<name>A0A382P3F7_9ZZZZ</name>
<feature type="non-terminal residue" evidence="4">
    <location>
        <position position="1"/>
    </location>
</feature>
<dbReference type="SUPFAM" id="SSF49899">
    <property type="entry name" value="Concanavalin A-like lectins/glucanases"/>
    <property type="match status" value="1"/>
</dbReference>
<gene>
    <name evidence="4" type="ORF">METZ01_LOCUS320244</name>
</gene>
<dbReference type="Pfam" id="PF13385">
    <property type="entry name" value="Laminin_G_3"/>
    <property type="match status" value="1"/>
</dbReference>
<evidence type="ECO:0000259" key="3">
    <source>
        <dbReference type="SMART" id="SM00560"/>
    </source>
</evidence>
<reference evidence="4" key="1">
    <citation type="submission" date="2018-05" db="EMBL/GenBank/DDBJ databases">
        <authorList>
            <person name="Lanie J.A."/>
            <person name="Ng W.-L."/>
            <person name="Kazmierczak K.M."/>
            <person name="Andrzejewski T.M."/>
            <person name="Davidsen T.M."/>
            <person name="Wayne K.J."/>
            <person name="Tettelin H."/>
            <person name="Glass J.I."/>
            <person name="Rusch D."/>
            <person name="Podicherti R."/>
            <person name="Tsui H.-C.T."/>
            <person name="Winkler M.E."/>
        </authorList>
    </citation>
    <scope>NUCLEOTIDE SEQUENCE</scope>
</reference>
<keyword evidence="1" id="KW-0732">Signal</keyword>
<organism evidence="4">
    <name type="scientific">marine metagenome</name>
    <dbReference type="NCBI Taxonomy" id="408172"/>
    <lineage>
        <taxon>unclassified sequences</taxon>
        <taxon>metagenomes</taxon>
        <taxon>ecological metagenomes</taxon>
    </lineage>
</organism>
<dbReference type="InterPro" id="IPR006558">
    <property type="entry name" value="LamG-like"/>
</dbReference>
<sequence length="360" mass="39067">FSLPDGIKFYTGTNDYRLQIDAEGTQDHKGNATVNSSTVQGLQDGAGYDFDGADDYIDLGANTTFSTGAYTISAWIKSNDTTHTYIQNIVGYATNNVGYFCVHTSGKLAYWDYGGGAWRYGNTVLTSGKWHHVVMVYDGDDGGFFYLDGVADSAELAYSGTTAQKNCVLRYIGANQVASSASNDRHFLGQMRDVKIMPSALSAGEIRKLYSGENPKKNLYFEMVTDGTFTNTANWVEGTGWSIGAAGATHTGSSSYITQTPIVNYVEGQWYVATCDCTLTSGGLYLVNHTTPSPVDVQFTISGSRAYAVWYQSSVNLSSTNVYATGNVTITNLKISKVGTLLDFIYRSASSTKWYNQAIP</sequence>
<dbReference type="EMBL" id="UINC01104328">
    <property type="protein sequence ID" value="SVC67390.1"/>
    <property type="molecule type" value="Genomic_DNA"/>
</dbReference>
<accession>A0A382P3F7</accession>
<evidence type="ECO:0000256" key="2">
    <source>
        <dbReference type="ARBA" id="ARBA00023157"/>
    </source>
</evidence>
<dbReference type="AlphaFoldDB" id="A0A382P3F7"/>
<evidence type="ECO:0000313" key="4">
    <source>
        <dbReference type="EMBL" id="SVC67390.1"/>
    </source>
</evidence>
<protein>
    <recommendedName>
        <fullName evidence="3">LamG-like jellyroll fold domain-containing protein</fullName>
    </recommendedName>
</protein>
<evidence type="ECO:0000256" key="1">
    <source>
        <dbReference type="ARBA" id="ARBA00022729"/>
    </source>
</evidence>
<dbReference type="SMART" id="SM00560">
    <property type="entry name" value="LamGL"/>
    <property type="match status" value="1"/>
</dbReference>
<keyword evidence="2" id="KW-1015">Disulfide bond</keyword>
<dbReference type="InterPro" id="IPR013320">
    <property type="entry name" value="ConA-like_dom_sf"/>
</dbReference>
<feature type="domain" description="LamG-like jellyroll fold" evidence="3">
    <location>
        <begin position="68"/>
        <end position="204"/>
    </location>
</feature>
<feature type="non-terminal residue" evidence="4">
    <location>
        <position position="360"/>
    </location>
</feature>
<dbReference type="Gene3D" id="2.60.120.200">
    <property type="match status" value="1"/>
</dbReference>